<protein>
    <recommendedName>
        <fullName evidence="3">DUF7580 domain-containing protein</fullName>
    </recommendedName>
</protein>
<dbReference type="EMBL" id="WNWS01000022">
    <property type="protein sequence ID" value="KAE9987079.1"/>
    <property type="molecule type" value="Genomic_DNA"/>
</dbReference>
<comment type="caution">
    <text evidence="4">The sequence shown here is derived from an EMBL/GenBank/DDBJ whole genome shotgun (WGS) entry which is preliminary data.</text>
</comment>
<evidence type="ECO:0000313" key="4">
    <source>
        <dbReference type="EMBL" id="KAE9987079.1"/>
    </source>
</evidence>
<gene>
    <name evidence="4" type="ORF">EG328_003861</name>
</gene>
<name>A0A8H3VHN0_VENIN</name>
<feature type="signal peptide" evidence="2">
    <location>
        <begin position="1"/>
        <end position="18"/>
    </location>
</feature>
<accession>A0A8H3VHN0</accession>
<evidence type="ECO:0000313" key="5">
    <source>
        <dbReference type="Proteomes" id="UP000447873"/>
    </source>
</evidence>
<dbReference type="Pfam" id="PF24476">
    <property type="entry name" value="DUF7580"/>
    <property type="match status" value="1"/>
</dbReference>
<evidence type="ECO:0000256" key="1">
    <source>
        <dbReference type="SAM" id="MobiDB-lite"/>
    </source>
</evidence>
<sequence length="622" mass="70292">MVHLEALGLGLGIAPLIAELLKANPEPVNAFKALDPKYITESRQEFYRDLAFEVTMLKMTLTSLVRELPITDEEKSKLVDDKNLDVMVWKKPSEELRSALEGRLSSCSDTFIQSMERILQLFGRIVEDKSVPLSANQIRVCTETSYKKIEELLETKLTLAKKLRIGWTKEKRDRILQGLQKHNQRLVRMLKRSSSIAARFLPPQRKFTGRGVPDLGLRRLMSGLRKSIGSAWCKCTGKHEAQLGLQKTWKKEDHVRLDLLLNVSQDTGKVQWGESKINIYLKDPAEQTLEEKRKGRRPSESHRQVDHICETVRAAQKVRRASQITFHENILWHDTTTTENEIPPQFSHRRGASLDQVLKSRKLKMKDRKILQVLLAQSVLFFPWSAQDLNKFSISLHHDLSKPFAPLAPDHGHGRENPSPNSSVDEENQPVWKPYDNEILAALATTLLEIELEEPIEKMQKEDDLGDCGPGTFDANFWTTTRIMSEKEDDMLQGCYKAIDACLRCDFEGHERTLDDPSVLQQVYERIVAPLERDLLTGFGIEMPFGAPDAAKECSGTTVTISLPPVVATPANTHRTRRSVTTSRAVQLDEKSEDEDIFGGDFSDVTGPDVHSTSAGVSAITI</sequence>
<feature type="region of interest" description="Disordered" evidence="1">
    <location>
        <begin position="405"/>
        <end position="430"/>
    </location>
</feature>
<evidence type="ECO:0000256" key="2">
    <source>
        <dbReference type="SAM" id="SignalP"/>
    </source>
</evidence>
<proteinExistence type="predicted"/>
<reference evidence="4 5" key="1">
    <citation type="submission" date="2018-12" db="EMBL/GenBank/DDBJ databases">
        <title>Venturia inaequalis Genome Resource.</title>
        <authorList>
            <person name="Lichtner F.J."/>
        </authorList>
    </citation>
    <scope>NUCLEOTIDE SEQUENCE [LARGE SCALE GENOMIC DNA]</scope>
    <source>
        <strain evidence="4 5">120213</strain>
    </source>
</reference>
<feature type="chain" id="PRO_5034384906" description="DUF7580 domain-containing protein" evidence="2">
    <location>
        <begin position="19"/>
        <end position="622"/>
    </location>
</feature>
<dbReference type="AlphaFoldDB" id="A0A8H3VHN0"/>
<dbReference type="PANTHER" id="PTHR35186">
    <property type="entry name" value="ANK_REP_REGION DOMAIN-CONTAINING PROTEIN"/>
    <property type="match status" value="1"/>
</dbReference>
<evidence type="ECO:0000259" key="3">
    <source>
        <dbReference type="Pfam" id="PF24476"/>
    </source>
</evidence>
<dbReference type="Proteomes" id="UP000447873">
    <property type="component" value="Unassembled WGS sequence"/>
</dbReference>
<feature type="region of interest" description="Disordered" evidence="1">
    <location>
        <begin position="573"/>
        <end position="604"/>
    </location>
</feature>
<feature type="domain" description="DUF7580" evidence="3">
    <location>
        <begin position="217"/>
        <end position="535"/>
    </location>
</feature>
<keyword evidence="2" id="KW-0732">Signal</keyword>
<organism evidence="4 5">
    <name type="scientific">Venturia inaequalis</name>
    <name type="common">Apple scab fungus</name>
    <dbReference type="NCBI Taxonomy" id="5025"/>
    <lineage>
        <taxon>Eukaryota</taxon>
        <taxon>Fungi</taxon>
        <taxon>Dikarya</taxon>
        <taxon>Ascomycota</taxon>
        <taxon>Pezizomycotina</taxon>
        <taxon>Dothideomycetes</taxon>
        <taxon>Pleosporomycetidae</taxon>
        <taxon>Venturiales</taxon>
        <taxon>Venturiaceae</taxon>
        <taxon>Venturia</taxon>
    </lineage>
</organism>
<dbReference type="InterPro" id="IPR056002">
    <property type="entry name" value="DUF7580"/>
</dbReference>
<dbReference type="PANTHER" id="PTHR35186:SF4">
    <property type="entry name" value="PRION-INHIBITION AND PROPAGATION HELO DOMAIN-CONTAINING PROTEIN"/>
    <property type="match status" value="1"/>
</dbReference>